<dbReference type="PROSITE" id="PS50112">
    <property type="entry name" value="PAS"/>
    <property type="match status" value="2"/>
</dbReference>
<proteinExistence type="predicted"/>
<evidence type="ECO:0000256" key="3">
    <source>
        <dbReference type="ARBA" id="ARBA00022989"/>
    </source>
</evidence>
<dbReference type="Pfam" id="PF08447">
    <property type="entry name" value="PAS_3"/>
    <property type="match status" value="1"/>
</dbReference>
<evidence type="ECO:0000256" key="1">
    <source>
        <dbReference type="ARBA" id="ARBA00004370"/>
    </source>
</evidence>
<dbReference type="Pfam" id="PF13426">
    <property type="entry name" value="PAS_9"/>
    <property type="match status" value="1"/>
</dbReference>
<feature type="domain" description="CHASE" evidence="9">
    <location>
        <begin position="71"/>
        <end position="291"/>
    </location>
</feature>
<keyword evidence="3 6" id="KW-1133">Transmembrane helix</keyword>
<evidence type="ECO:0000256" key="4">
    <source>
        <dbReference type="ARBA" id="ARBA00023136"/>
    </source>
</evidence>
<dbReference type="SMART" id="SM00086">
    <property type="entry name" value="PAC"/>
    <property type="match status" value="2"/>
</dbReference>
<dbReference type="InterPro" id="IPR000700">
    <property type="entry name" value="PAS-assoc_C"/>
</dbReference>
<evidence type="ECO:0000259" key="10">
    <source>
        <dbReference type="PROSITE" id="PS50883"/>
    </source>
</evidence>
<evidence type="ECO:0000313" key="12">
    <source>
        <dbReference type="EMBL" id="SEA63715.1"/>
    </source>
</evidence>
<dbReference type="PROSITE" id="PS50887">
    <property type="entry name" value="GGDEF"/>
    <property type="match status" value="1"/>
</dbReference>
<dbReference type="STRING" id="83784.SAMN05192564_102480"/>
<protein>
    <submittedName>
        <fullName evidence="12">PAS domain S-box-containing protein/diguanylate cyclase (GGDEF) domain-containing protein</fullName>
    </submittedName>
</protein>
<dbReference type="RefSeq" id="WP_090532124.1">
    <property type="nucleotide sequence ID" value="NZ_FNRQ01000002.1"/>
</dbReference>
<dbReference type="Gene3D" id="3.30.450.350">
    <property type="entry name" value="CHASE domain"/>
    <property type="match status" value="1"/>
</dbReference>
<dbReference type="NCBIfam" id="TIGR00254">
    <property type="entry name" value="GGDEF"/>
    <property type="match status" value="1"/>
</dbReference>
<dbReference type="SMART" id="SM00267">
    <property type="entry name" value="GGDEF"/>
    <property type="match status" value="1"/>
</dbReference>
<sequence>MSRARSVLLPLLVLSTSLCLTWIVWNHERQATRNELRTQFEYSVGDAVSRVEQRMATYELMLRGVQSLFATSGTIDRAQFRRYVNALNLDVNFTGVHAVGVVEWVPAARKDAHVAQMREEGVTGYAIQPPGRRDDYAPVIQREPYVGVVRSSPGFDAWDNPVRRRALEKSRDSGMATLSGKVSLSADLDSDLRPGFIMYLPVYAPGEPQDDVAQRRKHITGWVYASFRMHDVIASLYGEQPDGLAFAIYDGVEPSEAALLYRTPNPGNRHTTPLISTHEYLVVNGHDWTLSISALDGFRSRLGRNAEVLIACAGTGLSLLLTLLTWLMMTGRGRAMRLASNMTQELRESEEKFRAIADCTVNLEIWWGPDGKPRWINPSVEHYTGYTVEECMAMPDFSRTLIHPDDIPRVAPEFQKGLQGYRGDDLEFRCVRKDGSHVWLSISWVPISNARGGFIGFRTSGRDITERKQIEAELRIAAVAFDSQEAMMVTDVESTILRVNSAFTECTGYAAEEVVGRTPRLLKSDLHDAAFYKEMWQTIRRVGGWQGEIWGRRKNGEIYPKWLTISAVTGEGGAVTHYVGTHHDITQRKKSEEKIRELAFYDTLTRLPNRALLLERLRQSMANSHRDKVCGALMFIDLDHFKTLNDTLGHDKGDMLLRQVAYRLSSSVSEGDTVARVGGDEFVVVLGNLSFDKAVATAQTEAAGERILAVLGSAYQLSGVQFRSTASIGVTVFDGEQTSTDELFKQADLAMYKSKERGRNAMCFFDPAMQTVVLERAELEVGLRNAIEENRFVLHYQAQVVDGDHITGAEALVRWMHPVRGLIPPGEFISLAEETGLILEIGQMVLASACSQLAQWATRPSMAHLSIAVNVSARQFREPDFVESVLKVICQTGARADRLKLELTESVLVENVEDIIEKMRALRAHGVTFSLDDFGIGYSSLSYLKRLPLDQLKIDRSFVRDILDDPNDADIARTIVALARSFDLGVIAEGVENEAQRDFLAMAGCHAYQGFLFCKPLPIEAFEEFASRFGAARATGQATNQAEGNHERSVGSGTLN</sequence>
<accession>A0A1H4CTK4</accession>
<feature type="domain" description="EAL" evidence="10">
    <location>
        <begin position="776"/>
        <end position="1030"/>
    </location>
</feature>
<dbReference type="SMART" id="SM01079">
    <property type="entry name" value="CHASE"/>
    <property type="match status" value="1"/>
</dbReference>
<dbReference type="InterPro" id="IPR013655">
    <property type="entry name" value="PAS_fold_3"/>
</dbReference>
<keyword evidence="13" id="KW-1185">Reference proteome</keyword>
<dbReference type="InterPro" id="IPR043128">
    <property type="entry name" value="Rev_trsase/Diguanyl_cyclase"/>
</dbReference>
<dbReference type="Pfam" id="PF03924">
    <property type="entry name" value="CHASE"/>
    <property type="match status" value="1"/>
</dbReference>
<dbReference type="Gene3D" id="3.20.20.450">
    <property type="entry name" value="EAL domain"/>
    <property type="match status" value="1"/>
</dbReference>
<dbReference type="PROSITE" id="PS50113">
    <property type="entry name" value="PAC"/>
    <property type="match status" value="2"/>
</dbReference>
<dbReference type="PROSITE" id="PS50839">
    <property type="entry name" value="CHASE"/>
    <property type="match status" value="1"/>
</dbReference>
<feature type="domain" description="PAC" evidence="8">
    <location>
        <begin position="424"/>
        <end position="476"/>
    </location>
</feature>
<dbReference type="EMBL" id="FNRQ01000002">
    <property type="protein sequence ID" value="SEA63715.1"/>
    <property type="molecule type" value="Genomic_DNA"/>
</dbReference>
<dbReference type="FunFam" id="3.20.20.450:FF:000001">
    <property type="entry name" value="Cyclic di-GMP phosphodiesterase yahA"/>
    <property type="match status" value="1"/>
</dbReference>
<dbReference type="AlphaFoldDB" id="A0A1H4CTK4"/>
<dbReference type="InterPro" id="IPR052155">
    <property type="entry name" value="Biofilm_reg_signaling"/>
</dbReference>
<dbReference type="InterPro" id="IPR000160">
    <property type="entry name" value="GGDEF_dom"/>
</dbReference>
<dbReference type="Pfam" id="PF00990">
    <property type="entry name" value="GGDEF"/>
    <property type="match status" value="1"/>
</dbReference>
<dbReference type="Pfam" id="PF00563">
    <property type="entry name" value="EAL"/>
    <property type="match status" value="1"/>
</dbReference>
<dbReference type="SMART" id="SM00052">
    <property type="entry name" value="EAL"/>
    <property type="match status" value="1"/>
</dbReference>
<evidence type="ECO:0000256" key="2">
    <source>
        <dbReference type="ARBA" id="ARBA00022692"/>
    </source>
</evidence>
<dbReference type="CDD" id="cd01948">
    <property type="entry name" value="EAL"/>
    <property type="match status" value="1"/>
</dbReference>
<dbReference type="Proteomes" id="UP000198638">
    <property type="component" value="Unassembled WGS sequence"/>
</dbReference>
<feature type="domain" description="PAS" evidence="7">
    <location>
        <begin position="349"/>
        <end position="421"/>
    </location>
</feature>
<dbReference type="PANTHER" id="PTHR44757">
    <property type="entry name" value="DIGUANYLATE CYCLASE DGCP"/>
    <property type="match status" value="1"/>
</dbReference>
<dbReference type="SUPFAM" id="SSF55785">
    <property type="entry name" value="PYP-like sensor domain (PAS domain)"/>
    <property type="match status" value="2"/>
</dbReference>
<evidence type="ECO:0000313" key="13">
    <source>
        <dbReference type="Proteomes" id="UP000198638"/>
    </source>
</evidence>
<dbReference type="InterPro" id="IPR000014">
    <property type="entry name" value="PAS"/>
</dbReference>
<dbReference type="NCBIfam" id="TIGR00229">
    <property type="entry name" value="sensory_box"/>
    <property type="match status" value="2"/>
</dbReference>
<dbReference type="CDD" id="cd01949">
    <property type="entry name" value="GGDEF"/>
    <property type="match status" value="1"/>
</dbReference>
<keyword evidence="2 6" id="KW-0812">Transmembrane</keyword>
<name>A0A1H4CTK4_9BURK</name>
<organism evidence="12 13">
    <name type="scientific">Paraburkholderia sartisoli</name>
    <dbReference type="NCBI Taxonomy" id="83784"/>
    <lineage>
        <taxon>Bacteria</taxon>
        <taxon>Pseudomonadati</taxon>
        <taxon>Pseudomonadota</taxon>
        <taxon>Betaproteobacteria</taxon>
        <taxon>Burkholderiales</taxon>
        <taxon>Burkholderiaceae</taxon>
        <taxon>Paraburkholderia</taxon>
    </lineage>
</organism>
<dbReference type="InterPro" id="IPR001633">
    <property type="entry name" value="EAL_dom"/>
</dbReference>
<dbReference type="PROSITE" id="PS50883">
    <property type="entry name" value="EAL"/>
    <property type="match status" value="1"/>
</dbReference>
<dbReference type="InterPro" id="IPR006189">
    <property type="entry name" value="CHASE_dom"/>
</dbReference>
<feature type="domain" description="PAC" evidence="8">
    <location>
        <begin position="545"/>
        <end position="597"/>
    </location>
</feature>
<dbReference type="GO" id="GO:0003824">
    <property type="term" value="F:catalytic activity"/>
    <property type="evidence" value="ECO:0007669"/>
    <property type="project" value="UniProtKB-ARBA"/>
</dbReference>
<dbReference type="InterPro" id="IPR035919">
    <property type="entry name" value="EAL_sf"/>
</dbReference>
<dbReference type="Gene3D" id="3.30.70.270">
    <property type="match status" value="1"/>
</dbReference>
<reference evidence="13" key="1">
    <citation type="submission" date="2016-10" db="EMBL/GenBank/DDBJ databases">
        <authorList>
            <person name="Varghese N."/>
            <person name="Submissions S."/>
        </authorList>
    </citation>
    <scope>NUCLEOTIDE SEQUENCE [LARGE SCALE GENOMIC DNA]</scope>
    <source>
        <strain evidence="13">LMG 24000</strain>
    </source>
</reference>
<dbReference type="GO" id="GO:0016020">
    <property type="term" value="C:membrane"/>
    <property type="evidence" value="ECO:0007669"/>
    <property type="project" value="UniProtKB-SubCell"/>
</dbReference>
<keyword evidence="4 6" id="KW-0472">Membrane</keyword>
<feature type="domain" description="PAS" evidence="7">
    <location>
        <begin position="472"/>
        <end position="518"/>
    </location>
</feature>
<feature type="region of interest" description="Disordered" evidence="5">
    <location>
        <begin position="1036"/>
        <end position="1056"/>
    </location>
</feature>
<dbReference type="InterPro" id="IPR029787">
    <property type="entry name" value="Nucleotide_cyclase"/>
</dbReference>
<gene>
    <name evidence="12" type="ORF">SAMN05192564_102480</name>
</gene>
<dbReference type="CDD" id="cd00130">
    <property type="entry name" value="PAS"/>
    <property type="match status" value="2"/>
</dbReference>
<dbReference type="SUPFAM" id="SSF141868">
    <property type="entry name" value="EAL domain-like"/>
    <property type="match status" value="1"/>
</dbReference>
<dbReference type="Gene3D" id="3.30.450.20">
    <property type="entry name" value="PAS domain"/>
    <property type="match status" value="2"/>
</dbReference>
<feature type="transmembrane region" description="Helical" evidence="6">
    <location>
        <begin position="308"/>
        <end position="329"/>
    </location>
</feature>
<evidence type="ECO:0000259" key="7">
    <source>
        <dbReference type="PROSITE" id="PS50112"/>
    </source>
</evidence>
<dbReference type="OrthoDB" id="9813903at2"/>
<evidence type="ECO:0000259" key="8">
    <source>
        <dbReference type="PROSITE" id="PS50113"/>
    </source>
</evidence>
<evidence type="ECO:0000256" key="6">
    <source>
        <dbReference type="SAM" id="Phobius"/>
    </source>
</evidence>
<feature type="domain" description="GGDEF" evidence="11">
    <location>
        <begin position="629"/>
        <end position="767"/>
    </location>
</feature>
<dbReference type="GO" id="GO:0007165">
    <property type="term" value="P:signal transduction"/>
    <property type="evidence" value="ECO:0007669"/>
    <property type="project" value="UniProtKB-ARBA"/>
</dbReference>
<comment type="subcellular location">
    <subcellularLocation>
        <location evidence="1">Membrane</location>
    </subcellularLocation>
</comment>
<evidence type="ECO:0000256" key="5">
    <source>
        <dbReference type="SAM" id="MobiDB-lite"/>
    </source>
</evidence>
<dbReference type="InterPro" id="IPR001610">
    <property type="entry name" value="PAC"/>
</dbReference>
<evidence type="ECO:0000259" key="11">
    <source>
        <dbReference type="PROSITE" id="PS50887"/>
    </source>
</evidence>
<dbReference type="SUPFAM" id="SSF55073">
    <property type="entry name" value="Nucleotide cyclase"/>
    <property type="match status" value="1"/>
</dbReference>
<dbReference type="InterPro" id="IPR035965">
    <property type="entry name" value="PAS-like_dom_sf"/>
</dbReference>
<dbReference type="InterPro" id="IPR042240">
    <property type="entry name" value="CHASE_sf"/>
</dbReference>
<evidence type="ECO:0000259" key="9">
    <source>
        <dbReference type="PROSITE" id="PS50839"/>
    </source>
</evidence>
<dbReference type="PANTHER" id="PTHR44757:SF2">
    <property type="entry name" value="BIOFILM ARCHITECTURE MAINTENANCE PROTEIN MBAA"/>
    <property type="match status" value="1"/>
</dbReference>
<dbReference type="SMART" id="SM00091">
    <property type="entry name" value="PAS"/>
    <property type="match status" value="2"/>
</dbReference>